<reference evidence="2 3" key="2">
    <citation type="submission" date="2020-04" db="EMBL/GenBank/DDBJ databases">
        <title>Genome sequencing and assembly of multiple isolates from the Colletotrichum gloeosporioides species complex.</title>
        <authorList>
            <person name="Gan P."/>
            <person name="Shirasu K."/>
        </authorList>
    </citation>
    <scope>NUCLEOTIDE SEQUENCE [LARGE SCALE GENOMIC DNA]</scope>
    <source>
        <strain evidence="2 3">Nara gc5</strain>
    </source>
</reference>
<feature type="compositionally biased region" description="Polar residues" evidence="1">
    <location>
        <begin position="64"/>
        <end position="75"/>
    </location>
</feature>
<evidence type="ECO:0000313" key="2">
    <source>
        <dbReference type="EMBL" id="KAF4477050.1"/>
    </source>
</evidence>
<dbReference type="InParanoid" id="A0A7J6IL07"/>
<feature type="region of interest" description="Disordered" evidence="1">
    <location>
        <begin position="48"/>
        <end position="75"/>
    </location>
</feature>
<protein>
    <submittedName>
        <fullName evidence="2">Uncharacterized protein</fullName>
    </submittedName>
</protein>
<dbReference type="GeneID" id="43608235"/>
<dbReference type="Proteomes" id="UP000011096">
    <property type="component" value="Unassembled WGS sequence"/>
</dbReference>
<comment type="caution">
    <text evidence="2">The sequence shown here is derived from an EMBL/GenBank/DDBJ whole genome shotgun (WGS) entry which is preliminary data.</text>
</comment>
<dbReference type="EMBL" id="ANPB02000009">
    <property type="protein sequence ID" value="KAF4477050.1"/>
    <property type="molecule type" value="Genomic_DNA"/>
</dbReference>
<feature type="region of interest" description="Disordered" evidence="1">
    <location>
        <begin position="1"/>
        <end position="24"/>
    </location>
</feature>
<reference evidence="2 3" key="1">
    <citation type="submission" date="2012-08" db="EMBL/GenBank/DDBJ databases">
        <authorList>
            <person name="Gan P.H.P."/>
            <person name="Ikeda K."/>
            <person name="Irieda H."/>
            <person name="Narusaka M."/>
            <person name="O'Connell R.J."/>
            <person name="Narusaka Y."/>
            <person name="Takano Y."/>
            <person name="Kubo Y."/>
            <person name="Shirasu K."/>
        </authorList>
    </citation>
    <scope>NUCLEOTIDE SEQUENCE [LARGE SCALE GENOMIC DNA]</scope>
    <source>
        <strain evidence="2 3">Nara gc5</strain>
    </source>
</reference>
<evidence type="ECO:0000313" key="3">
    <source>
        <dbReference type="Proteomes" id="UP000011096"/>
    </source>
</evidence>
<name>A0A7J6IL07_COLFN</name>
<dbReference type="OrthoDB" id="4824345at2759"/>
<organism evidence="2 3">
    <name type="scientific">Colletotrichum fructicola (strain Nara gc5)</name>
    <name type="common">Anthracnose fungus</name>
    <name type="synonym">Colletotrichum gloeosporioides (strain Nara gc5)</name>
    <dbReference type="NCBI Taxonomy" id="1213859"/>
    <lineage>
        <taxon>Eukaryota</taxon>
        <taxon>Fungi</taxon>
        <taxon>Dikarya</taxon>
        <taxon>Ascomycota</taxon>
        <taxon>Pezizomycotina</taxon>
        <taxon>Sordariomycetes</taxon>
        <taxon>Hypocreomycetidae</taxon>
        <taxon>Glomerellales</taxon>
        <taxon>Glomerellaceae</taxon>
        <taxon>Colletotrichum</taxon>
        <taxon>Colletotrichum gloeosporioides species complex</taxon>
    </lineage>
</organism>
<evidence type="ECO:0000256" key="1">
    <source>
        <dbReference type="SAM" id="MobiDB-lite"/>
    </source>
</evidence>
<keyword evidence="3" id="KW-1185">Reference proteome</keyword>
<gene>
    <name evidence="2" type="ORF">CGGC5_v015476</name>
</gene>
<dbReference type="AlphaFoldDB" id="A0A7J6IL07"/>
<proteinExistence type="predicted"/>
<sequence length="75" mass="8070">MSNSKATSGQTAAGHSSLPTQTSVYSVDRYVSESSSWTAFEQRCDTSKAANNDPMHSELDSLLRQAQDQPGSSSR</sequence>
<dbReference type="RefSeq" id="XP_031879200.1">
    <property type="nucleotide sequence ID" value="XM_032024066.1"/>
</dbReference>
<accession>A0A7J6IL07</accession>